<evidence type="ECO:0000256" key="9">
    <source>
        <dbReference type="RuleBase" id="RU000477"/>
    </source>
</evidence>
<keyword evidence="12" id="KW-1185">Reference proteome</keyword>
<feature type="transmembrane region" description="Helical" evidence="10">
    <location>
        <begin position="92"/>
        <end position="112"/>
    </location>
</feature>
<dbReference type="InterPro" id="IPR050363">
    <property type="entry name" value="MIP/Aquaporin"/>
</dbReference>
<dbReference type="STRING" id="46731.A0A3M6UML2"/>
<dbReference type="CDD" id="cd00333">
    <property type="entry name" value="MIP"/>
    <property type="match status" value="1"/>
</dbReference>
<dbReference type="FunFam" id="1.20.1080.10:FF:000005">
    <property type="entry name" value="Aquaporin 3"/>
    <property type="match status" value="1"/>
</dbReference>
<dbReference type="InterPro" id="IPR023271">
    <property type="entry name" value="Aquaporin-like"/>
</dbReference>
<feature type="transmembrane region" description="Helical" evidence="10">
    <location>
        <begin position="150"/>
        <end position="168"/>
    </location>
</feature>
<keyword evidence="3 9" id="KW-0813">Transport</keyword>
<evidence type="ECO:0000313" key="12">
    <source>
        <dbReference type="Proteomes" id="UP000275408"/>
    </source>
</evidence>
<evidence type="ECO:0000256" key="8">
    <source>
        <dbReference type="ARBA" id="ARBA00049405"/>
    </source>
</evidence>
<dbReference type="PRINTS" id="PR02019">
    <property type="entry name" value="AQUAPORIN7"/>
</dbReference>
<evidence type="ECO:0000256" key="2">
    <source>
        <dbReference type="ARBA" id="ARBA00006175"/>
    </source>
</evidence>
<organism evidence="11 12">
    <name type="scientific">Pocillopora damicornis</name>
    <name type="common">Cauliflower coral</name>
    <name type="synonym">Millepora damicornis</name>
    <dbReference type="NCBI Taxonomy" id="46731"/>
    <lineage>
        <taxon>Eukaryota</taxon>
        <taxon>Metazoa</taxon>
        <taxon>Cnidaria</taxon>
        <taxon>Anthozoa</taxon>
        <taxon>Hexacorallia</taxon>
        <taxon>Scleractinia</taxon>
        <taxon>Astrocoeniina</taxon>
        <taxon>Pocilloporidae</taxon>
        <taxon>Pocillopora</taxon>
    </lineage>
</organism>
<evidence type="ECO:0000256" key="4">
    <source>
        <dbReference type="ARBA" id="ARBA00022692"/>
    </source>
</evidence>
<dbReference type="InterPro" id="IPR022357">
    <property type="entry name" value="MIP_CS"/>
</dbReference>
<dbReference type="NCBIfam" id="TIGR00861">
    <property type="entry name" value="MIP"/>
    <property type="match status" value="1"/>
</dbReference>
<dbReference type="Pfam" id="PF00230">
    <property type="entry name" value="MIP"/>
    <property type="match status" value="1"/>
</dbReference>
<gene>
    <name evidence="11" type="ORF">pdam_00014088</name>
</gene>
<name>A0A3M6UML2_POCDA</name>
<dbReference type="PANTHER" id="PTHR43829">
    <property type="entry name" value="AQUAPORIN OR AQUAGLYCEROPORIN RELATED"/>
    <property type="match status" value="1"/>
</dbReference>
<comment type="subcellular location">
    <subcellularLocation>
        <location evidence="1">Membrane</location>
        <topology evidence="1">Multi-pass membrane protein</topology>
    </subcellularLocation>
</comment>
<evidence type="ECO:0000256" key="6">
    <source>
        <dbReference type="ARBA" id="ARBA00023136"/>
    </source>
</evidence>
<evidence type="ECO:0000256" key="3">
    <source>
        <dbReference type="ARBA" id="ARBA00022448"/>
    </source>
</evidence>
<proteinExistence type="inferred from homology"/>
<dbReference type="InterPro" id="IPR000425">
    <property type="entry name" value="MIP"/>
</dbReference>
<comment type="caution">
    <text evidence="11">The sequence shown here is derived from an EMBL/GenBank/DDBJ whole genome shotgun (WGS) entry which is preliminary data.</text>
</comment>
<dbReference type="Gene3D" id="1.20.1080.10">
    <property type="entry name" value="Glycerol uptake facilitator protein"/>
    <property type="match status" value="1"/>
</dbReference>
<evidence type="ECO:0000256" key="10">
    <source>
        <dbReference type="SAM" id="Phobius"/>
    </source>
</evidence>
<dbReference type="AlphaFoldDB" id="A0A3M6UML2"/>
<dbReference type="EMBL" id="RCHS01001235">
    <property type="protein sequence ID" value="RMX54598.1"/>
    <property type="molecule type" value="Genomic_DNA"/>
</dbReference>
<evidence type="ECO:0000313" key="11">
    <source>
        <dbReference type="EMBL" id="RMX54598.1"/>
    </source>
</evidence>
<reference evidence="11 12" key="1">
    <citation type="journal article" date="2018" name="Sci. Rep.">
        <title>Comparative analysis of the Pocillopora damicornis genome highlights role of immune system in coral evolution.</title>
        <authorList>
            <person name="Cunning R."/>
            <person name="Bay R.A."/>
            <person name="Gillette P."/>
            <person name="Baker A.C."/>
            <person name="Traylor-Knowles N."/>
        </authorList>
    </citation>
    <scope>NUCLEOTIDE SEQUENCE [LARGE SCALE GENOMIC DNA]</scope>
    <source>
        <strain evidence="11">RSMAS</strain>
        <tissue evidence="11">Whole animal</tissue>
    </source>
</reference>
<comment type="similarity">
    <text evidence="2 9">Belongs to the MIP/aquaporin (TC 1.A.8) family.</text>
</comment>
<protein>
    <recommendedName>
        <fullName evidence="13">Aquaglyceroporin-3</fullName>
    </recommendedName>
</protein>
<dbReference type="PROSITE" id="PS00221">
    <property type="entry name" value="MIP"/>
    <property type="match status" value="1"/>
</dbReference>
<dbReference type="OrthoDB" id="3222at2759"/>
<sequence>MTFRFRFPSLMREAAAEFAATFILLTFGIGSVAQMVLSKGKFGTFFSVNFGWGIGVTLGCYWAGGISGAHMNPAVTLAFAVVGRLPWKKVPVYWMAQMLGAFVASACVYGVYYDALNAFDGGVRQILGDSGTAGIWATYPQSFLSTWNGLGDQVFATALLVGCVFAIVDKNNNAPDQGVAPVMIGLLVFVIGATFGFNCGYAINPARDLGPRLFTAVAGWGSGVFTAANNWSWVPVVGCMLGGVLGALVYIVLIEIHHVPGDDGETGYELQSVFSTNPEFTRSRTQENGLGMGNMAFTEDGMRQLTCQGPTMSVVEKTSQL</sequence>
<keyword evidence="4 9" id="KW-0812">Transmembrane</keyword>
<comment type="catalytic activity">
    <reaction evidence="8">
        <text>glycerol(in) = glycerol(out)</text>
        <dbReference type="Rhea" id="RHEA:29675"/>
        <dbReference type="ChEBI" id="CHEBI:17754"/>
    </reaction>
</comment>
<dbReference type="SUPFAM" id="SSF81338">
    <property type="entry name" value="Aquaporin-like"/>
    <property type="match status" value="1"/>
</dbReference>
<evidence type="ECO:0000256" key="5">
    <source>
        <dbReference type="ARBA" id="ARBA00022989"/>
    </source>
</evidence>
<dbReference type="OMA" id="ILCVEAH"/>
<evidence type="ECO:0008006" key="13">
    <source>
        <dbReference type="Google" id="ProtNLM"/>
    </source>
</evidence>
<comment type="catalytic activity">
    <reaction evidence="7">
        <text>H2O(in) = H2O(out)</text>
        <dbReference type="Rhea" id="RHEA:29667"/>
        <dbReference type="ChEBI" id="CHEBI:15377"/>
    </reaction>
</comment>
<keyword evidence="6 10" id="KW-0472">Membrane</keyword>
<dbReference type="GO" id="GO:0016323">
    <property type="term" value="C:basolateral plasma membrane"/>
    <property type="evidence" value="ECO:0007669"/>
    <property type="project" value="TreeGrafter"/>
</dbReference>
<dbReference type="GO" id="GO:0015250">
    <property type="term" value="F:water channel activity"/>
    <property type="evidence" value="ECO:0007669"/>
    <property type="project" value="TreeGrafter"/>
</dbReference>
<dbReference type="Proteomes" id="UP000275408">
    <property type="component" value="Unassembled WGS sequence"/>
</dbReference>
<dbReference type="GO" id="GO:0015254">
    <property type="term" value="F:glycerol channel activity"/>
    <property type="evidence" value="ECO:0007669"/>
    <property type="project" value="TreeGrafter"/>
</dbReference>
<feature type="transmembrane region" description="Helical" evidence="10">
    <location>
        <begin position="231"/>
        <end position="253"/>
    </location>
</feature>
<evidence type="ECO:0000256" key="1">
    <source>
        <dbReference type="ARBA" id="ARBA00004141"/>
    </source>
</evidence>
<feature type="transmembrane region" description="Helical" evidence="10">
    <location>
        <begin position="180"/>
        <end position="203"/>
    </location>
</feature>
<dbReference type="PRINTS" id="PR00783">
    <property type="entry name" value="MINTRINSICP"/>
</dbReference>
<evidence type="ECO:0000256" key="7">
    <source>
        <dbReference type="ARBA" id="ARBA00034651"/>
    </source>
</evidence>
<keyword evidence="5 10" id="KW-1133">Transmembrane helix</keyword>
<accession>A0A3M6UML2</accession>
<dbReference type="PANTHER" id="PTHR43829:SF9">
    <property type="entry name" value="AQUAPORIN-9"/>
    <property type="match status" value="1"/>
</dbReference>